<proteinExistence type="predicted"/>
<name>A0A430RET9_THESC</name>
<dbReference type="EMBL" id="PELP01000089">
    <property type="protein sequence ID" value="RTH06045.1"/>
    <property type="molecule type" value="Genomic_DNA"/>
</dbReference>
<accession>A0A430RET9</accession>
<evidence type="ECO:0000313" key="2">
    <source>
        <dbReference type="Proteomes" id="UP000286734"/>
    </source>
</evidence>
<dbReference type="RefSeq" id="WP_172959870.1">
    <property type="nucleotide sequence ID" value="NZ_PELP01000089.1"/>
</dbReference>
<dbReference type="AlphaFoldDB" id="A0A430RET9"/>
<evidence type="ECO:0000313" key="1">
    <source>
        <dbReference type="EMBL" id="RTH06045.1"/>
    </source>
</evidence>
<dbReference type="GO" id="GO:0016740">
    <property type="term" value="F:transferase activity"/>
    <property type="evidence" value="ECO:0007669"/>
    <property type="project" value="UniProtKB-KW"/>
</dbReference>
<dbReference type="Proteomes" id="UP000286734">
    <property type="component" value="Unassembled WGS sequence"/>
</dbReference>
<keyword evidence="1" id="KW-0808">Transferase</keyword>
<organism evidence="1 2">
    <name type="scientific">Thermus scotoductus</name>
    <dbReference type="NCBI Taxonomy" id="37636"/>
    <lineage>
        <taxon>Bacteria</taxon>
        <taxon>Thermotogati</taxon>
        <taxon>Deinococcota</taxon>
        <taxon>Deinococci</taxon>
        <taxon>Thermales</taxon>
        <taxon>Thermaceae</taxon>
        <taxon>Thermus</taxon>
    </lineage>
</organism>
<sequence>MVALLPNTDGVPKARLSDRALEGLIRRHGAYVHPRLVEEGWVDLEDLEALGFVEVVELTPLPGERVLVPTPTAWRVVEVA</sequence>
<protein>
    <submittedName>
        <fullName evidence="1">RNA 2'-phosphotransferase</fullName>
    </submittedName>
</protein>
<comment type="caution">
    <text evidence="1">The sequence shown here is derived from an EMBL/GenBank/DDBJ whole genome shotgun (WGS) entry which is preliminary data.</text>
</comment>
<reference evidence="1 2" key="1">
    <citation type="journal article" date="2019" name="Extremophiles">
        <title>Biogeography of thermophiles and predominance of Thermus scotoductus in domestic water heaters.</title>
        <authorList>
            <person name="Wilpiszeski R.L."/>
            <person name="Zhang Z."/>
            <person name="House C.H."/>
        </authorList>
    </citation>
    <scope>NUCLEOTIDE SEQUENCE [LARGE SCALE GENOMIC DNA]</scope>
    <source>
        <strain evidence="1 2">34_S34</strain>
    </source>
</reference>
<gene>
    <name evidence="1" type="ORF">CSW47_04085</name>
</gene>